<feature type="compositionally biased region" description="Low complexity" evidence="1">
    <location>
        <begin position="214"/>
        <end position="229"/>
    </location>
</feature>
<sequence length="275" mass="29095">MNANTSTSLARSASTLAGPVFTTAATPTNLSNTKSLVPHRPNKAELQSRLFHAHVRAQVRRLRQSILDQDLPFNSKPRRTTRASAAPVPRNLPTIITSSGFAILAPTAIRPAHPSTPNAPKLGPLPTPPATPEPETRPLLPTRRSRAAPLERVAGSLALNELGEDPILTPNHVFPDNLRRTPGAAVGKAGKAGSDMDYFHLPPGLLETPAVEQSTSTSTSTSTPPLTTPVGLGITVPTNDGWRSSNRPRAVVGLGITGVDFEEDGRLERSVPAAM</sequence>
<protein>
    <submittedName>
        <fullName evidence="2">Zn(2)-C6 fungal-type domain-containing protein</fullName>
    </submittedName>
</protein>
<evidence type="ECO:0000256" key="1">
    <source>
        <dbReference type="SAM" id="MobiDB-lite"/>
    </source>
</evidence>
<gene>
    <name evidence="2" type="primary">I1RZR8</name>
</gene>
<proteinExistence type="predicted"/>
<feature type="region of interest" description="Disordered" evidence="1">
    <location>
        <begin position="211"/>
        <end position="241"/>
    </location>
</feature>
<name>A0A5K1JWL8_9APHY</name>
<dbReference type="EMBL" id="LR724914">
    <property type="protein sequence ID" value="VWO95535.1"/>
    <property type="molecule type" value="Genomic_DNA"/>
</dbReference>
<accession>A0A5K1JWL8</accession>
<feature type="region of interest" description="Disordered" evidence="1">
    <location>
        <begin position="110"/>
        <end position="140"/>
    </location>
</feature>
<reference evidence="2" key="1">
    <citation type="submission" date="2019-10" db="EMBL/GenBank/DDBJ databases">
        <authorList>
            <person name="Nor Muhammad N."/>
        </authorList>
    </citation>
    <scope>NUCLEOTIDE SEQUENCE</scope>
</reference>
<feature type="compositionally biased region" description="Pro residues" evidence="1">
    <location>
        <begin position="123"/>
        <end position="132"/>
    </location>
</feature>
<dbReference type="AlphaFoldDB" id="A0A5K1JWL8"/>
<organism evidence="2">
    <name type="scientific">Ganoderma boninense</name>
    <dbReference type="NCBI Taxonomy" id="34458"/>
    <lineage>
        <taxon>Eukaryota</taxon>
        <taxon>Fungi</taxon>
        <taxon>Dikarya</taxon>
        <taxon>Basidiomycota</taxon>
        <taxon>Agaricomycotina</taxon>
        <taxon>Agaricomycetes</taxon>
        <taxon>Polyporales</taxon>
        <taxon>Polyporaceae</taxon>
        <taxon>Ganoderma</taxon>
    </lineage>
</organism>
<evidence type="ECO:0000313" key="2">
    <source>
        <dbReference type="EMBL" id="VWO95535.1"/>
    </source>
</evidence>